<evidence type="ECO:0000313" key="1">
    <source>
        <dbReference type="EMBL" id="GAH65274.1"/>
    </source>
</evidence>
<dbReference type="EMBL" id="BARU01033251">
    <property type="protein sequence ID" value="GAH65274.1"/>
    <property type="molecule type" value="Genomic_DNA"/>
</dbReference>
<protein>
    <submittedName>
        <fullName evidence="1">Uncharacterized protein</fullName>
    </submittedName>
</protein>
<organism evidence="1">
    <name type="scientific">marine sediment metagenome</name>
    <dbReference type="NCBI Taxonomy" id="412755"/>
    <lineage>
        <taxon>unclassified sequences</taxon>
        <taxon>metagenomes</taxon>
        <taxon>ecological metagenomes</taxon>
    </lineage>
</organism>
<reference evidence="1" key="1">
    <citation type="journal article" date="2014" name="Front. Microbiol.">
        <title>High frequency of phylogenetically diverse reductive dehalogenase-homologous genes in deep subseafloor sedimentary metagenomes.</title>
        <authorList>
            <person name="Kawai M."/>
            <person name="Futagami T."/>
            <person name="Toyoda A."/>
            <person name="Takaki Y."/>
            <person name="Nishi S."/>
            <person name="Hori S."/>
            <person name="Arai W."/>
            <person name="Tsubouchi T."/>
            <person name="Morono Y."/>
            <person name="Uchiyama I."/>
            <person name="Ito T."/>
            <person name="Fujiyama A."/>
            <person name="Inagaki F."/>
            <person name="Takami H."/>
        </authorList>
    </citation>
    <scope>NUCLEOTIDE SEQUENCE</scope>
    <source>
        <strain evidence="1">Expedition CK06-06</strain>
    </source>
</reference>
<name>X1IGM0_9ZZZZ</name>
<comment type="caution">
    <text evidence="1">The sequence shown here is derived from an EMBL/GenBank/DDBJ whole genome shotgun (WGS) entry which is preliminary data.</text>
</comment>
<gene>
    <name evidence="1" type="ORF">S03H2_52349</name>
</gene>
<proteinExistence type="predicted"/>
<accession>X1IGM0</accession>
<dbReference type="AlphaFoldDB" id="X1IGM0"/>
<sequence>MSFAGTTISVDEKRVEATTWLFAHLYGGSVGKAIAGANDKVVKAILGIEFSTSDFGACATISLP</sequence>